<accession>A0A5D4M2W0</accession>
<comment type="caution">
    <text evidence="2">The sequence shown here is derived from an EMBL/GenBank/DDBJ whole genome shotgun (WGS) entry which is preliminary data.</text>
</comment>
<evidence type="ECO:0000313" key="3">
    <source>
        <dbReference type="Proteomes" id="UP000325182"/>
    </source>
</evidence>
<proteinExistence type="predicted"/>
<organism evidence="2 3">
    <name type="scientific">Rossellomorea vietnamensis</name>
    <dbReference type="NCBI Taxonomy" id="218284"/>
    <lineage>
        <taxon>Bacteria</taxon>
        <taxon>Bacillati</taxon>
        <taxon>Bacillota</taxon>
        <taxon>Bacilli</taxon>
        <taxon>Bacillales</taxon>
        <taxon>Bacillaceae</taxon>
        <taxon>Rossellomorea</taxon>
    </lineage>
</organism>
<name>A0A5D4M2W0_9BACI</name>
<protein>
    <submittedName>
        <fullName evidence="2">Uncharacterized protein</fullName>
    </submittedName>
</protein>
<dbReference type="RefSeq" id="WP_148955179.1">
    <property type="nucleotide sequence ID" value="NZ_VTEG01000028.1"/>
</dbReference>
<dbReference type="Proteomes" id="UP000325182">
    <property type="component" value="Unassembled WGS sequence"/>
</dbReference>
<dbReference type="AlphaFoldDB" id="A0A5D4M2W0"/>
<gene>
    <name evidence="2" type="ORF">FZC84_21180</name>
</gene>
<evidence type="ECO:0000256" key="1">
    <source>
        <dbReference type="SAM" id="Phobius"/>
    </source>
</evidence>
<feature type="transmembrane region" description="Helical" evidence="1">
    <location>
        <begin position="6"/>
        <end position="32"/>
    </location>
</feature>
<keyword evidence="1" id="KW-0812">Transmembrane</keyword>
<evidence type="ECO:0000313" key="2">
    <source>
        <dbReference type="EMBL" id="TYR95708.1"/>
    </source>
</evidence>
<sequence length="62" mass="6974">MMGLIMGVIMIIFGLYCLIVGNIPTATLAFVLGYSQYIVFKINELQGNYQNLSYHVEKLKGE</sequence>
<dbReference type="EMBL" id="VTEG01000028">
    <property type="protein sequence ID" value="TYR95708.1"/>
    <property type="molecule type" value="Genomic_DNA"/>
</dbReference>
<reference evidence="2 3" key="1">
    <citation type="submission" date="2019-08" db="EMBL/GenBank/DDBJ databases">
        <title>Bacillus genomes from the desert of Cuatro Cienegas, Coahuila.</title>
        <authorList>
            <person name="Olmedo-Alvarez G."/>
        </authorList>
    </citation>
    <scope>NUCLEOTIDE SEQUENCE [LARGE SCALE GENOMIC DNA]</scope>
    <source>
        <strain evidence="2 3">CH128b_4D</strain>
    </source>
</reference>
<keyword evidence="1" id="KW-1133">Transmembrane helix</keyword>
<keyword evidence="1" id="KW-0472">Membrane</keyword>